<proteinExistence type="inferred from homology"/>
<dbReference type="GO" id="GO:0016491">
    <property type="term" value="F:oxidoreductase activity"/>
    <property type="evidence" value="ECO:0007669"/>
    <property type="project" value="UniProtKB-KW"/>
</dbReference>
<evidence type="ECO:0000313" key="7">
    <source>
        <dbReference type="Proteomes" id="UP000610960"/>
    </source>
</evidence>
<keyword evidence="3" id="KW-0285">Flavoprotein</keyword>
<keyword evidence="4" id="KW-0560">Oxidoreductase</keyword>
<name>A0A830GSW5_9CREN</name>
<dbReference type="Pfam" id="PF01266">
    <property type="entry name" value="DAO"/>
    <property type="match status" value="1"/>
</dbReference>
<dbReference type="Proteomes" id="UP000610960">
    <property type="component" value="Unassembled WGS sequence"/>
</dbReference>
<protein>
    <submittedName>
        <fullName evidence="6">FAD-dependent oxidoreductase</fullName>
    </submittedName>
</protein>
<evidence type="ECO:0000256" key="3">
    <source>
        <dbReference type="ARBA" id="ARBA00022630"/>
    </source>
</evidence>
<dbReference type="RefSeq" id="WP_188596192.1">
    <property type="nucleotide sequence ID" value="NZ_BMNL01000002.1"/>
</dbReference>
<gene>
    <name evidence="6" type="ORF">GCM10007981_08520</name>
</gene>
<evidence type="ECO:0000259" key="5">
    <source>
        <dbReference type="Pfam" id="PF01266"/>
    </source>
</evidence>
<dbReference type="Gene3D" id="3.30.9.10">
    <property type="entry name" value="D-Amino Acid Oxidase, subunit A, domain 2"/>
    <property type="match status" value="1"/>
</dbReference>
<dbReference type="PANTHER" id="PTHR13847:SF286">
    <property type="entry name" value="D-AMINO ACID DEHYDROGENASE"/>
    <property type="match status" value="1"/>
</dbReference>
<comment type="caution">
    <text evidence="6">The sequence shown here is derived from an EMBL/GenBank/DDBJ whole genome shotgun (WGS) entry which is preliminary data.</text>
</comment>
<comment type="cofactor">
    <cofactor evidence="1">
        <name>FAD</name>
        <dbReference type="ChEBI" id="CHEBI:57692"/>
    </cofactor>
</comment>
<comment type="similarity">
    <text evidence="2">Belongs to the DadA oxidoreductase family.</text>
</comment>
<dbReference type="GO" id="GO:0005737">
    <property type="term" value="C:cytoplasm"/>
    <property type="evidence" value="ECO:0007669"/>
    <property type="project" value="TreeGrafter"/>
</dbReference>
<dbReference type="EMBL" id="BMNL01000002">
    <property type="protein sequence ID" value="GGP20439.1"/>
    <property type="molecule type" value="Genomic_DNA"/>
</dbReference>
<dbReference type="InterPro" id="IPR036188">
    <property type="entry name" value="FAD/NAD-bd_sf"/>
</dbReference>
<evidence type="ECO:0000256" key="4">
    <source>
        <dbReference type="ARBA" id="ARBA00023002"/>
    </source>
</evidence>
<dbReference type="InterPro" id="IPR006076">
    <property type="entry name" value="FAD-dep_OxRdtase"/>
</dbReference>
<evidence type="ECO:0000256" key="1">
    <source>
        <dbReference type="ARBA" id="ARBA00001974"/>
    </source>
</evidence>
<dbReference type="AlphaFoldDB" id="A0A830GSW5"/>
<evidence type="ECO:0000256" key="2">
    <source>
        <dbReference type="ARBA" id="ARBA00009410"/>
    </source>
</evidence>
<sequence>MLKAIVVGGGIAGSFVSHFLNRAGVNVTMITGKVSYPSIGLIHSMLLRFDSDMKLAKRTLEIYKSLGKCCGWTLREYPAYTFIGDDVDRKRYIELWSSYGSPSKEITINEASQLIGVKLMEGGRVILSVDRLVNIAGIIRHIRSGIKVENGFAALRSDSNGFAVSVNGTEYRGDVVIMAAGAINGTLLKRAGIKIPLKSYGCRALLFLVGSRLDNVIIYDYVNHFYMRPAMPLMASIGDEESPIVDPLNMPKLIDNAFVDSMKKSFRARFGRTPINLVGRQGACESSPDMFPIIGEVRPGLYVVGAFNGYGAEVGPALAEALADIILNRKTRIDASRYLVNRYLGAPISDDWEIGHEPHEIL</sequence>
<reference evidence="6" key="2">
    <citation type="submission" date="2020-09" db="EMBL/GenBank/DDBJ databases">
        <authorList>
            <person name="Sun Q."/>
            <person name="Ohkuma M."/>
        </authorList>
    </citation>
    <scope>NUCLEOTIDE SEQUENCE</scope>
    <source>
        <strain evidence="6">JCM 10088</strain>
    </source>
</reference>
<organism evidence="6 7">
    <name type="scientific">Thermocladium modestius</name>
    <dbReference type="NCBI Taxonomy" id="62609"/>
    <lineage>
        <taxon>Archaea</taxon>
        <taxon>Thermoproteota</taxon>
        <taxon>Thermoprotei</taxon>
        <taxon>Thermoproteales</taxon>
        <taxon>Thermoproteaceae</taxon>
        <taxon>Thermocladium</taxon>
    </lineage>
</organism>
<dbReference type="SUPFAM" id="SSF51905">
    <property type="entry name" value="FAD/NAD(P)-binding domain"/>
    <property type="match status" value="1"/>
</dbReference>
<reference evidence="6" key="1">
    <citation type="journal article" date="2014" name="Int. J. Syst. Evol. Microbiol.">
        <title>Complete genome sequence of Corynebacterium casei LMG S-19264T (=DSM 44701T), isolated from a smear-ripened cheese.</title>
        <authorList>
            <consortium name="US DOE Joint Genome Institute (JGI-PGF)"/>
            <person name="Walter F."/>
            <person name="Albersmeier A."/>
            <person name="Kalinowski J."/>
            <person name="Ruckert C."/>
        </authorList>
    </citation>
    <scope>NUCLEOTIDE SEQUENCE</scope>
    <source>
        <strain evidence="6">JCM 10088</strain>
    </source>
</reference>
<evidence type="ECO:0000313" key="6">
    <source>
        <dbReference type="EMBL" id="GGP20439.1"/>
    </source>
</evidence>
<dbReference type="PANTHER" id="PTHR13847">
    <property type="entry name" value="SARCOSINE DEHYDROGENASE-RELATED"/>
    <property type="match status" value="1"/>
</dbReference>
<dbReference type="OrthoDB" id="168391at2157"/>
<feature type="domain" description="FAD dependent oxidoreductase" evidence="5">
    <location>
        <begin position="4"/>
        <end position="324"/>
    </location>
</feature>
<keyword evidence="7" id="KW-1185">Reference proteome</keyword>
<accession>A0A830GSW5</accession>
<dbReference type="Gene3D" id="3.50.50.60">
    <property type="entry name" value="FAD/NAD(P)-binding domain"/>
    <property type="match status" value="1"/>
</dbReference>